<dbReference type="SMART" id="SM00563">
    <property type="entry name" value="PlsC"/>
    <property type="match status" value="1"/>
</dbReference>
<feature type="non-terminal residue" evidence="4">
    <location>
        <position position="121"/>
    </location>
</feature>
<dbReference type="SUPFAM" id="SSF69593">
    <property type="entry name" value="Glycerol-3-phosphate (1)-acyltransferase"/>
    <property type="match status" value="1"/>
</dbReference>
<dbReference type="EMBL" id="JBHTIR010002600">
    <property type="protein sequence ID" value="MFD0853980.1"/>
    <property type="molecule type" value="Genomic_DNA"/>
</dbReference>
<proteinExistence type="predicted"/>
<feature type="domain" description="Phospholipid/glycerol acyltransferase" evidence="3">
    <location>
        <begin position="36"/>
        <end position="121"/>
    </location>
</feature>
<evidence type="ECO:0000313" key="5">
    <source>
        <dbReference type="Proteomes" id="UP001597083"/>
    </source>
</evidence>
<dbReference type="PANTHER" id="PTHR10434">
    <property type="entry name" value="1-ACYL-SN-GLYCEROL-3-PHOSPHATE ACYLTRANSFERASE"/>
    <property type="match status" value="1"/>
</dbReference>
<comment type="caution">
    <text evidence="4">The sequence shown here is derived from an EMBL/GenBank/DDBJ whole genome shotgun (WGS) entry which is preliminary data.</text>
</comment>
<keyword evidence="2 4" id="KW-0012">Acyltransferase</keyword>
<accession>A0ABW3CJ90</accession>
<keyword evidence="5" id="KW-1185">Reference proteome</keyword>
<dbReference type="CDD" id="cd07989">
    <property type="entry name" value="LPLAT_AGPAT-like"/>
    <property type="match status" value="1"/>
</dbReference>
<evidence type="ECO:0000256" key="2">
    <source>
        <dbReference type="ARBA" id="ARBA00023315"/>
    </source>
</evidence>
<reference evidence="5" key="1">
    <citation type="journal article" date="2019" name="Int. J. Syst. Evol. Microbiol.">
        <title>The Global Catalogue of Microorganisms (GCM) 10K type strain sequencing project: providing services to taxonomists for standard genome sequencing and annotation.</title>
        <authorList>
            <consortium name="The Broad Institute Genomics Platform"/>
            <consortium name="The Broad Institute Genome Sequencing Center for Infectious Disease"/>
            <person name="Wu L."/>
            <person name="Ma J."/>
        </authorList>
    </citation>
    <scope>NUCLEOTIDE SEQUENCE [LARGE SCALE GENOMIC DNA]</scope>
    <source>
        <strain evidence="5">JCM 31696</strain>
    </source>
</reference>
<sequence length="121" mass="13172">MLWFWILLRITLAPVLYVVYRPKNSGMRNVPKRGPAILVSNHLSFADHFFGPLPLLRPIFFIGKAEYFTGRGLKGLISKGFMTGVGVVPVDRTGGSAADAALDTGLRILGEGKLLGIYPEG</sequence>
<dbReference type="PANTHER" id="PTHR10434:SF11">
    <property type="entry name" value="1-ACYL-SN-GLYCEROL-3-PHOSPHATE ACYLTRANSFERASE"/>
    <property type="match status" value="1"/>
</dbReference>
<evidence type="ECO:0000259" key="3">
    <source>
        <dbReference type="SMART" id="SM00563"/>
    </source>
</evidence>
<gene>
    <name evidence="4" type="ORF">ACFQ07_17210</name>
</gene>
<evidence type="ECO:0000313" key="4">
    <source>
        <dbReference type="EMBL" id="MFD0853980.1"/>
    </source>
</evidence>
<dbReference type="Pfam" id="PF01553">
    <property type="entry name" value="Acyltransferase"/>
    <property type="match status" value="1"/>
</dbReference>
<organism evidence="4 5">
    <name type="scientific">Actinomadura adrarensis</name>
    <dbReference type="NCBI Taxonomy" id="1819600"/>
    <lineage>
        <taxon>Bacteria</taxon>
        <taxon>Bacillati</taxon>
        <taxon>Actinomycetota</taxon>
        <taxon>Actinomycetes</taxon>
        <taxon>Streptosporangiales</taxon>
        <taxon>Thermomonosporaceae</taxon>
        <taxon>Actinomadura</taxon>
    </lineage>
</organism>
<protein>
    <submittedName>
        <fullName evidence="4">Lysophospholipid acyltransferase family protein</fullName>
    </submittedName>
</protein>
<dbReference type="GO" id="GO:0016746">
    <property type="term" value="F:acyltransferase activity"/>
    <property type="evidence" value="ECO:0007669"/>
    <property type="project" value="UniProtKB-KW"/>
</dbReference>
<dbReference type="Proteomes" id="UP001597083">
    <property type="component" value="Unassembled WGS sequence"/>
</dbReference>
<dbReference type="InterPro" id="IPR002123">
    <property type="entry name" value="Plipid/glycerol_acylTrfase"/>
</dbReference>
<evidence type="ECO:0000256" key="1">
    <source>
        <dbReference type="ARBA" id="ARBA00022679"/>
    </source>
</evidence>
<keyword evidence="1" id="KW-0808">Transferase</keyword>
<name>A0ABW3CJ90_9ACTN</name>